<dbReference type="GO" id="GO:0005975">
    <property type="term" value="P:carbohydrate metabolic process"/>
    <property type="evidence" value="ECO:0007669"/>
    <property type="project" value="InterPro"/>
</dbReference>
<dbReference type="Proteomes" id="UP001374579">
    <property type="component" value="Unassembled WGS sequence"/>
</dbReference>
<organism evidence="4 5">
    <name type="scientific">Littorina saxatilis</name>
    <dbReference type="NCBI Taxonomy" id="31220"/>
    <lineage>
        <taxon>Eukaryota</taxon>
        <taxon>Metazoa</taxon>
        <taxon>Spiralia</taxon>
        <taxon>Lophotrochozoa</taxon>
        <taxon>Mollusca</taxon>
        <taxon>Gastropoda</taxon>
        <taxon>Caenogastropoda</taxon>
        <taxon>Littorinimorpha</taxon>
        <taxon>Littorinoidea</taxon>
        <taxon>Littorinidae</taxon>
        <taxon>Littorina</taxon>
    </lineage>
</organism>
<dbReference type="Gene3D" id="2.60.120.200">
    <property type="match status" value="1"/>
</dbReference>
<sequence length="450" mass="50619">MRKVCVGFVLCLLTVVHCMREPVFTRTHDGHLIVDVSGVPLASAVTVTVAGARSDAAEQKTVTAALHLTAGAHWKTTISDVTSDDAVLHYVITYQFRTGQRSYTGSQFLSRVETSLEVLGTPHFLRRRAHTVFYDDFSSGKIDGNKWKHDCSADGVGNDEFQMYTPESRNSYVKNGVLYIRPTLTTDRFGDDFISHGTFDARKQYGYCTNGDCVRHGWGQVHPVMSALLRSSGQIHYGRVEVVAQLPKGDWIWPAIWLMPRDHVYGGWPRSGEIDIMETCGNLHLNHPNGESRGVDVDQSHIHYGSDPSAAKSEGAVYKLQGSTFGDGFHTYWLDWTESHIKIGVDGHTVFTSNTPSNGYWGHGGFHGNNLWQHGGHNAPFDKPFYLILNVAIGGNFFWDGLKNHPYDKPWHYNDASKMMYFWNARNSWLPTWHGEDVAMKIKSVKMDQY</sequence>
<feature type="signal peptide" evidence="2">
    <location>
        <begin position="1"/>
        <end position="18"/>
    </location>
</feature>
<dbReference type="AlphaFoldDB" id="A0AAN9AYV5"/>
<evidence type="ECO:0000256" key="2">
    <source>
        <dbReference type="SAM" id="SignalP"/>
    </source>
</evidence>
<evidence type="ECO:0000256" key="1">
    <source>
        <dbReference type="ARBA" id="ARBA00006865"/>
    </source>
</evidence>
<dbReference type="Pfam" id="PF00722">
    <property type="entry name" value="Glyco_hydro_16"/>
    <property type="match status" value="1"/>
</dbReference>
<gene>
    <name evidence="4" type="ORF">V1264_005358</name>
</gene>
<dbReference type="InterPro" id="IPR000757">
    <property type="entry name" value="Beta-glucanase-like"/>
</dbReference>
<comment type="caution">
    <text evidence="4">The sequence shown here is derived from an EMBL/GenBank/DDBJ whole genome shotgun (WGS) entry which is preliminary data.</text>
</comment>
<dbReference type="SUPFAM" id="SSF49899">
    <property type="entry name" value="Concanavalin A-like lectins/glucanases"/>
    <property type="match status" value="1"/>
</dbReference>
<dbReference type="GO" id="GO:0004553">
    <property type="term" value="F:hydrolase activity, hydrolyzing O-glycosyl compounds"/>
    <property type="evidence" value="ECO:0007669"/>
    <property type="project" value="InterPro"/>
</dbReference>
<dbReference type="PANTHER" id="PTHR10963:SF55">
    <property type="entry name" value="GLYCOSIDE HYDROLASE FAMILY 16 PROTEIN"/>
    <property type="match status" value="1"/>
</dbReference>
<comment type="similarity">
    <text evidence="1">Belongs to the glycosyl hydrolase 16 family.</text>
</comment>
<feature type="domain" description="GH16" evidence="3">
    <location>
        <begin position="114"/>
        <end position="450"/>
    </location>
</feature>
<dbReference type="PROSITE" id="PS51762">
    <property type="entry name" value="GH16_2"/>
    <property type="match status" value="1"/>
</dbReference>
<evidence type="ECO:0000313" key="4">
    <source>
        <dbReference type="EMBL" id="KAK7096011.1"/>
    </source>
</evidence>
<feature type="chain" id="PRO_5042865140" description="GH16 domain-containing protein" evidence="2">
    <location>
        <begin position="19"/>
        <end position="450"/>
    </location>
</feature>
<name>A0AAN9AYV5_9CAEN</name>
<protein>
    <recommendedName>
        <fullName evidence="3">GH16 domain-containing protein</fullName>
    </recommendedName>
</protein>
<dbReference type="InterPro" id="IPR050546">
    <property type="entry name" value="Glycosyl_Hydrlase_16"/>
</dbReference>
<dbReference type="EMBL" id="JBAMIC010000014">
    <property type="protein sequence ID" value="KAK7096011.1"/>
    <property type="molecule type" value="Genomic_DNA"/>
</dbReference>
<evidence type="ECO:0000313" key="5">
    <source>
        <dbReference type="Proteomes" id="UP001374579"/>
    </source>
</evidence>
<dbReference type="PANTHER" id="PTHR10963">
    <property type="entry name" value="GLYCOSYL HYDROLASE-RELATED"/>
    <property type="match status" value="1"/>
</dbReference>
<reference evidence="4 5" key="1">
    <citation type="submission" date="2024-02" db="EMBL/GenBank/DDBJ databases">
        <title>Chromosome-scale genome assembly of the rough periwinkle Littorina saxatilis.</title>
        <authorList>
            <person name="De Jode A."/>
            <person name="Faria R."/>
            <person name="Formenti G."/>
            <person name="Sims Y."/>
            <person name="Smith T.P."/>
            <person name="Tracey A."/>
            <person name="Wood J.M.D."/>
            <person name="Zagrodzka Z.B."/>
            <person name="Johannesson K."/>
            <person name="Butlin R.K."/>
            <person name="Leder E.H."/>
        </authorList>
    </citation>
    <scope>NUCLEOTIDE SEQUENCE [LARGE SCALE GENOMIC DNA]</scope>
    <source>
        <strain evidence="4">Snail1</strain>
        <tissue evidence="4">Muscle</tissue>
    </source>
</reference>
<keyword evidence="2" id="KW-0732">Signal</keyword>
<keyword evidence="5" id="KW-1185">Reference proteome</keyword>
<accession>A0AAN9AYV5</accession>
<proteinExistence type="inferred from homology"/>
<dbReference type="InterPro" id="IPR013320">
    <property type="entry name" value="ConA-like_dom_sf"/>
</dbReference>
<evidence type="ECO:0000259" key="3">
    <source>
        <dbReference type="PROSITE" id="PS51762"/>
    </source>
</evidence>